<sequence length="145" mass="16219">MTQPNLNLISESLKVLAGELPNLQNLPVLTVMESLERTAKILERNSEQVSQITQNFSLALSTQEQRMMARSINATVRDSHAKIEPLLKNDGTLPNDYPRNFSEIQSSSEEAIKSLLLEYGQSIEGDVIACKKRLLSYLGIVVLYI</sequence>
<evidence type="ECO:0000313" key="2">
    <source>
        <dbReference type="Proteomes" id="UP000265703"/>
    </source>
</evidence>
<gene>
    <name evidence="1" type="ORF">C1645_819425</name>
</gene>
<dbReference type="InterPro" id="IPR012917">
    <property type="entry name" value="DUF3294"/>
</dbReference>
<organism evidence="1 2">
    <name type="scientific">Glomus cerebriforme</name>
    <dbReference type="NCBI Taxonomy" id="658196"/>
    <lineage>
        <taxon>Eukaryota</taxon>
        <taxon>Fungi</taxon>
        <taxon>Fungi incertae sedis</taxon>
        <taxon>Mucoromycota</taxon>
        <taxon>Glomeromycotina</taxon>
        <taxon>Glomeromycetes</taxon>
        <taxon>Glomerales</taxon>
        <taxon>Glomeraceae</taxon>
        <taxon>Glomus</taxon>
    </lineage>
</organism>
<dbReference type="Pfam" id="PF07957">
    <property type="entry name" value="DUF3294"/>
    <property type="match status" value="1"/>
</dbReference>
<reference evidence="1 2" key="1">
    <citation type="submission" date="2018-06" db="EMBL/GenBank/DDBJ databases">
        <title>Comparative genomics reveals the genomic features of Rhizophagus irregularis, R. cerebriforme, R. diaphanum and Gigaspora rosea, and their symbiotic lifestyle signature.</title>
        <authorList>
            <person name="Morin E."/>
            <person name="San Clemente H."/>
            <person name="Chen E.C.H."/>
            <person name="De La Providencia I."/>
            <person name="Hainaut M."/>
            <person name="Kuo A."/>
            <person name="Kohler A."/>
            <person name="Murat C."/>
            <person name="Tang N."/>
            <person name="Roy S."/>
            <person name="Loubradou J."/>
            <person name="Henrissat B."/>
            <person name="Grigoriev I.V."/>
            <person name="Corradi N."/>
            <person name="Roux C."/>
            <person name="Martin F.M."/>
        </authorList>
    </citation>
    <scope>NUCLEOTIDE SEQUENCE [LARGE SCALE GENOMIC DNA]</scope>
    <source>
        <strain evidence="1 2">DAOM 227022</strain>
    </source>
</reference>
<dbReference type="AlphaFoldDB" id="A0A397T827"/>
<proteinExistence type="predicted"/>
<accession>A0A397T827</accession>
<dbReference type="Proteomes" id="UP000265703">
    <property type="component" value="Unassembled WGS sequence"/>
</dbReference>
<evidence type="ECO:0000313" key="1">
    <source>
        <dbReference type="EMBL" id="RIA93459.1"/>
    </source>
</evidence>
<name>A0A397T827_9GLOM</name>
<keyword evidence="2" id="KW-1185">Reference proteome</keyword>
<dbReference type="EMBL" id="QKYT01000104">
    <property type="protein sequence ID" value="RIA93459.1"/>
    <property type="molecule type" value="Genomic_DNA"/>
</dbReference>
<dbReference type="OrthoDB" id="2420591at2759"/>
<comment type="caution">
    <text evidence="1">The sequence shown here is derived from an EMBL/GenBank/DDBJ whole genome shotgun (WGS) entry which is preliminary data.</text>
</comment>
<protein>
    <submittedName>
        <fullName evidence="1">Uncharacterized protein</fullName>
    </submittedName>
</protein>